<proteinExistence type="predicted"/>
<organism evidence="1 2">
    <name type="scientific">Halosquirtibacter laminarini</name>
    <dbReference type="NCBI Taxonomy" id="3374600"/>
    <lineage>
        <taxon>Bacteria</taxon>
        <taxon>Pseudomonadati</taxon>
        <taxon>Bacteroidota</taxon>
        <taxon>Bacteroidia</taxon>
        <taxon>Marinilabiliales</taxon>
        <taxon>Prolixibacteraceae</taxon>
        <taxon>Halosquirtibacter</taxon>
    </lineage>
</organism>
<accession>A0AC61NNR3</accession>
<protein>
    <submittedName>
        <fullName evidence="1">M23 family metallopeptidase</fullName>
    </submittedName>
</protein>
<name>A0AC61NNR3_9BACT</name>
<gene>
    <name evidence="1" type="ORF">K4L44_16635</name>
</gene>
<reference evidence="1" key="1">
    <citation type="submission" date="2021-08" db="EMBL/GenBank/DDBJ databases">
        <title>Novel anaerobic bacterium isolated from sea squirt in East Sea, Republic of Korea.</title>
        <authorList>
            <person name="Nguyen T.H."/>
            <person name="Li Z."/>
            <person name="Lee Y.-J."/>
            <person name="Ko J."/>
            <person name="Kim S.-G."/>
        </authorList>
    </citation>
    <scope>NUCLEOTIDE SEQUENCE</scope>
    <source>
        <strain evidence="1">KCTC 25031</strain>
    </source>
</reference>
<sequence length="291" mass="33510">MDNTDNNVPKKLRERLKDHYRVVVYHDITYHAIRQLRFSLRRFYILLALFVLVIATLSISLVAYTPLRELIPGYTSESMRTEIIKNAIAVDSLEHEIAIRDKYFRDFRRMLAGDTPIEITDTANIKGVVKLDNIKFKEFNHDSVFEKKIQEDKQNLSINSNENSHRILGSVLLFSPLKGKIKDPFSIQKHHYGISLIAAKGSTVFSTLDGTVIFAGYTANNKYVIQIQHDNNIISVYKHNEEVLKKVGDKVRAGEAIAIIGNSRKKELPYLNFELWYKGVAVNPQLYIHFE</sequence>
<keyword evidence="2" id="KW-1185">Reference proteome</keyword>
<evidence type="ECO:0000313" key="2">
    <source>
        <dbReference type="Proteomes" id="UP000826212"/>
    </source>
</evidence>
<dbReference type="Proteomes" id="UP000826212">
    <property type="component" value="Chromosome"/>
</dbReference>
<evidence type="ECO:0000313" key="1">
    <source>
        <dbReference type="EMBL" id="QZE14134.1"/>
    </source>
</evidence>
<dbReference type="EMBL" id="CP081303">
    <property type="protein sequence ID" value="QZE14134.1"/>
    <property type="molecule type" value="Genomic_DNA"/>
</dbReference>